<keyword evidence="13" id="KW-0862">Zinc</keyword>
<evidence type="ECO:0000256" key="4">
    <source>
        <dbReference type="ARBA" id="ARBA00008704"/>
    </source>
</evidence>
<proteinExistence type="inferred from homology"/>
<evidence type="ECO:0000256" key="12">
    <source>
        <dbReference type="ARBA" id="ARBA00022786"/>
    </source>
</evidence>
<evidence type="ECO:0000256" key="8">
    <source>
        <dbReference type="ARBA" id="ARBA00022679"/>
    </source>
</evidence>
<keyword evidence="14" id="KW-0653">Protein transport</keyword>
<accession>A0AAN7WK49</accession>
<keyword evidence="9" id="KW-0812">Transmembrane</keyword>
<dbReference type="SMART" id="SM00184">
    <property type="entry name" value="RING"/>
    <property type="match status" value="1"/>
</dbReference>
<keyword evidence="12" id="KW-0833">Ubl conjugation pathway</keyword>
<dbReference type="Pfam" id="PF13639">
    <property type="entry name" value="zf-RING_2"/>
    <property type="match status" value="1"/>
</dbReference>
<dbReference type="PROSITE" id="PS00518">
    <property type="entry name" value="ZF_RING_1"/>
    <property type="match status" value="1"/>
</dbReference>
<evidence type="ECO:0000313" key="21">
    <source>
        <dbReference type="EMBL" id="KAK5778465.1"/>
    </source>
</evidence>
<evidence type="ECO:0000256" key="2">
    <source>
        <dbReference type="ARBA" id="ARBA00004585"/>
    </source>
</evidence>
<evidence type="ECO:0000256" key="19">
    <source>
        <dbReference type="PROSITE-ProRule" id="PRU00175"/>
    </source>
</evidence>
<dbReference type="Gene3D" id="3.30.40.10">
    <property type="entry name" value="Zinc/RING finger domain, C3HC4 (zinc finger)"/>
    <property type="match status" value="1"/>
</dbReference>
<reference evidence="22" key="1">
    <citation type="submission" date="2023-07" db="EMBL/GenBank/DDBJ databases">
        <title>A draft genome of Kazachstania heterogenica Y-27499.</title>
        <authorList>
            <person name="Donic C."/>
            <person name="Kralova J.S."/>
            <person name="Fidel L."/>
            <person name="Ben-Dor S."/>
            <person name="Jung S."/>
        </authorList>
    </citation>
    <scope>NUCLEOTIDE SEQUENCE [LARGE SCALE GENOMIC DNA]</scope>
    <source>
        <strain evidence="22">Y27499</strain>
    </source>
</reference>
<dbReference type="PANTHER" id="PTHR23350">
    <property type="entry name" value="PEROXISOME ASSEMBLY PROTEIN 10"/>
    <property type="match status" value="1"/>
</dbReference>
<evidence type="ECO:0000256" key="5">
    <source>
        <dbReference type="ARBA" id="ARBA00012483"/>
    </source>
</evidence>
<keyword evidence="22" id="KW-1185">Reference proteome</keyword>
<dbReference type="GO" id="GO:0016562">
    <property type="term" value="P:protein import into peroxisome matrix, receptor recycling"/>
    <property type="evidence" value="ECO:0007669"/>
    <property type="project" value="UniProtKB-ARBA"/>
</dbReference>
<comment type="pathway">
    <text evidence="3">Protein modification; protein ubiquitination.</text>
</comment>
<keyword evidence="8" id="KW-0808">Transferase</keyword>
<dbReference type="InterPro" id="IPR006845">
    <property type="entry name" value="Pex_N"/>
</dbReference>
<dbReference type="GO" id="GO:0008270">
    <property type="term" value="F:zinc ion binding"/>
    <property type="evidence" value="ECO:0007669"/>
    <property type="project" value="UniProtKB-KW"/>
</dbReference>
<evidence type="ECO:0000256" key="1">
    <source>
        <dbReference type="ARBA" id="ARBA00000900"/>
    </source>
</evidence>
<keyword evidence="7" id="KW-0962">Peroxisome biogenesis</keyword>
<keyword evidence="6" id="KW-0813">Transport</keyword>
<gene>
    <name evidence="21" type="ORF">RI543_004130</name>
</gene>
<keyword evidence="10" id="KW-0479">Metal-binding</keyword>
<dbReference type="GO" id="GO:0005778">
    <property type="term" value="C:peroxisomal membrane"/>
    <property type="evidence" value="ECO:0007669"/>
    <property type="project" value="UniProtKB-SubCell"/>
</dbReference>
<evidence type="ECO:0000256" key="15">
    <source>
        <dbReference type="ARBA" id="ARBA00022989"/>
    </source>
</evidence>
<dbReference type="AlphaFoldDB" id="A0AAN7WK49"/>
<evidence type="ECO:0000256" key="17">
    <source>
        <dbReference type="ARBA" id="ARBA00023140"/>
    </source>
</evidence>
<keyword evidence="16" id="KW-0472">Membrane</keyword>
<evidence type="ECO:0000256" key="11">
    <source>
        <dbReference type="ARBA" id="ARBA00022771"/>
    </source>
</evidence>
<protein>
    <recommendedName>
        <fullName evidence="5">RING-type E3 ubiquitin transferase</fullName>
        <ecNumber evidence="5">2.3.2.27</ecNumber>
    </recommendedName>
    <alternativeName>
        <fullName evidence="18">Peroxin-10</fullName>
    </alternativeName>
</protein>
<dbReference type="CDD" id="cd16527">
    <property type="entry name" value="RING-HC_PEX10"/>
    <property type="match status" value="1"/>
</dbReference>
<dbReference type="InterPro" id="IPR013083">
    <property type="entry name" value="Znf_RING/FYVE/PHD"/>
</dbReference>
<keyword evidence="17" id="KW-0576">Peroxisome</keyword>
<dbReference type="EMBL" id="JAWIZZ010000053">
    <property type="protein sequence ID" value="KAK5778465.1"/>
    <property type="molecule type" value="Genomic_DNA"/>
</dbReference>
<evidence type="ECO:0000256" key="3">
    <source>
        <dbReference type="ARBA" id="ARBA00004906"/>
    </source>
</evidence>
<comment type="catalytic activity">
    <reaction evidence="1">
        <text>S-ubiquitinyl-[E2 ubiquitin-conjugating enzyme]-L-cysteine + [acceptor protein]-L-lysine = [E2 ubiquitin-conjugating enzyme]-L-cysteine + N(6)-ubiquitinyl-[acceptor protein]-L-lysine.</text>
        <dbReference type="EC" id="2.3.2.27"/>
    </reaction>
</comment>
<dbReference type="InterPro" id="IPR001841">
    <property type="entry name" value="Znf_RING"/>
</dbReference>
<dbReference type="SUPFAM" id="SSF57850">
    <property type="entry name" value="RING/U-box"/>
    <property type="match status" value="1"/>
</dbReference>
<evidence type="ECO:0000256" key="14">
    <source>
        <dbReference type="ARBA" id="ARBA00022927"/>
    </source>
</evidence>
<feature type="domain" description="RING-type" evidence="20">
    <location>
        <begin position="270"/>
        <end position="308"/>
    </location>
</feature>
<evidence type="ECO:0000256" key="9">
    <source>
        <dbReference type="ARBA" id="ARBA00022692"/>
    </source>
</evidence>
<dbReference type="PANTHER" id="PTHR23350:SF0">
    <property type="entry name" value="PEROXISOME BIOGENESIS FACTOR 10"/>
    <property type="match status" value="1"/>
</dbReference>
<evidence type="ECO:0000256" key="7">
    <source>
        <dbReference type="ARBA" id="ARBA00022593"/>
    </source>
</evidence>
<dbReference type="Proteomes" id="UP001306508">
    <property type="component" value="Unassembled WGS sequence"/>
</dbReference>
<name>A0AAN7WK49_9SACH</name>
<evidence type="ECO:0000256" key="18">
    <source>
        <dbReference type="ARBA" id="ARBA00041230"/>
    </source>
</evidence>
<dbReference type="EC" id="2.3.2.27" evidence="5"/>
<organism evidence="21 22">
    <name type="scientific">Arxiozyma heterogenica</name>
    <dbReference type="NCBI Taxonomy" id="278026"/>
    <lineage>
        <taxon>Eukaryota</taxon>
        <taxon>Fungi</taxon>
        <taxon>Dikarya</taxon>
        <taxon>Ascomycota</taxon>
        <taxon>Saccharomycotina</taxon>
        <taxon>Saccharomycetes</taxon>
        <taxon>Saccharomycetales</taxon>
        <taxon>Saccharomycetaceae</taxon>
        <taxon>Arxiozyma</taxon>
    </lineage>
</organism>
<dbReference type="Pfam" id="PF04757">
    <property type="entry name" value="Pex2_Pex12"/>
    <property type="match status" value="1"/>
</dbReference>
<evidence type="ECO:0000256" key="13">
    <source>
        <dbReference type="ARBA" id="ARBA00022833"/>
    </source>
</evidence>
<keyword evidence="11 19" id="KW-0863">Zinc-finger</keyword>
<evidence type="ECO:0000313" key="22">
    <source>
        <dbReference type="Proteomes" id="UP001306508"/>
    </source>
</evidence>
<evidence type="ECO:0000256" key="16">
    <source>
        <dbReference type="ARBA" id="ARBA00023136"/>
    </source>
</evidence>
<dbReference type="GO" id="GO:0061630">
    <property type="term" value="F:ubiquitin protein ligase activity"/>
    <property type="evidence" value="ECO:0007669"/>
    <property type="project" value="UniProtKB-EC"/>
</dbReference>
<evidence type="ECO:0000256" key="10">
    <source>
        <dbReference type="ARBA" id="ARBA00022723"/>
    </source>
</evidence>
<dbReference type="InterPro" id="IPR017907">
    <property type="entry name" value="Znf_RING_CS"/>
</dbReference>
<evidence type="ECO:0000259" key="20">
    <source>
        <dbReference type="PROSITE" id="PS50089"/>
    </source>
</evidence>
<comment type="subcellular location">
    <subcellularLocation>
        <location evidence="2">Peroxisome membrane</location>
        <topology evidence="2">Multi-pass membrane protein</topology>
    </subcellularLocation>
</comment>
<evidence type="ECO:0000256" key="6">
    <source>
        <dbReference type="ARBA" id="ARBA00022448"/>
    </source>
</evidence>
<dbReference type="PROSITE" id="PS50089">
    <property type="entry name" value="ZF_RING_2"/>
    <property type="match status" value="1"/>
</dbReference>
<comment type="caution">
    <text evidence="21">The sequence shown here is derived from an EMBL/GenBank/DDBJ whole genome shotgun (WGS) entry which is preliminary data.</text>
</comment>
<dbReference type="InterPro" id="IPR025654">
    <property type="entry name" value="PEX2/10"/>
</dbReference>
<keyword evidence="15" id="KW-1133">Transmembrane helix</keyword>
<dbReference type="GO" id="GO:0016567">
    <property type="term" value="P:protein ubiquitination"/>
    <property type="evidence" value="ECO:0007669"/>
    <property type="project" value="UniProtKB-ARBA"/>
</dbReference>
<sequence length="320" mass="37628">MVEDVEENKRFEYADVASIIQSYQKDKQIETILIEKFTTFLQNLKGQYFVNLYPNQINTIAKFIYLFFTVFQNERTLGQEYGQLMYVNKLGKALTKKGQRLAYIISICFGPYIINKILKVFHTRNTDDPAEDDKQFSLKETIDLGINLHLILFYFKGEYSDIWKRIFGMKEVITHRINNDERRFRKNNSKMYKVIGYIFLLQTLTQAFPLIKSKLLLFTCRDRNKCESHHDIVSDTIRIITKIPEKSQIAHVSLEDPTVLPFIPSESRQCALCLSFMVDPSCAPCGHVYCWDCLQNWTNERPECPLCRQKCRPQQIQPLI</sequence>
<comment type="similarity">
    <text evidence="4">Belongs to the pex2/pex10/pex12 family.</text>
</comment>